<dbReference type="InterPro" id="IPR011006">
    <property type="entry name" value="CheY-like_superfamily"/>
</dbReference>
<dbReference type="SUPFAM" id="SSF52172">
    <property type="entry name" value="CheY-like"/>
    <property type="match status" value="1"/>
</dbReference>
<dbReference type="RefSeq" id="WP_070987540.1">
    <property type="nucleotide sequence ID" value="NZ_MKJU01000035.1"/>
</dbReference>
<feature type="modified residue" description="4-aspartylphosphate" evidence="3">
    <location>
        <position position="58"/>
    </location>
</feature>
<dbReference type="PROSITE" id="PS50043">
    <property type="entry name" value="HTH_LUXR_2"/>
    <property type="match status" value="1"/>
</dbReference>
<dbReference type="PRINTS" id="PR00038">
    <property type="entry name" value="HTHLUXR"/>
</dbReference>
<dbReference type="GO" id="GO:0000160">
    <property type="term" value="P:phosphorelay signal transduction system"/>
    <property type="evidence" value="ECO:0007669"/>
    <property type="project" value="InterPro"/>
</dbReference>
<dbReference type="EMBL" id="MKJU01000035">
    <property type="protein sequence ID" value="OHU87089.1"/>
    <property type="molecule type" value="Genomic_DNA"/>
</dbReference>
<evidence type="ECO:0000256" key="3">
    <source>
        <dbReference type="PROSITE-ProRule" id="PRU00169"/>
    </source>
</evidence>
<protein>
    <recommendedName>
        <fullName evidence="8">DNA-binding response regulator</fullName>
    </recommendedName>
</protein>
<dbReference type="InterPro" id="IPR000792">
    <property type="entry name" value="Tscrpt_reg_LuxR_C"/>
</dbReference>
<evidence type="ECO:0000313" key="7">
    <source>
        <dbReference type="Proteomes" id="UP000179786"/>
    </source>
</evidence>
<dbReference type="Pfam" id="PF00072">
    <property type="entry name" value="Response_reg"/>
    <property type="match status" value="1"/>
</dbReference>
<dbReference type="SUPFAM" id="SSF46894">
    <property type="entry name" value="C-terminal effector domain of the bipartite response regulators"/>
    <property type="match status" value="1"/>
</dbReference>
<dbReference type="CDD" id="cd17535">
    <property type="entry name" value="REC_NarL-like"/>
    <property type="match status" value="1"/>
</dbReference>
<dbReference type="SMART" id="SM00421">
    <property type="entry name" value="HTH_LUXR"/>
    <property type="match status" value="1"/>
</dbReference>
<dbReference type="PANTHER" id="PTHR43214:SF40">
    <property type="entry name" value="TRANSCRIPTIONAL REGULATORY PROTEIN LNRK"/>
    <property type="match status" value="1"/>
</dbReference>
<dbReference type="InterPro" id="IPR058245">
    <property type="entry name" value="NreC/VraR/RcsB-like_REC"/>
</dbReference>
<dbReference type="CDD" id="cd06170">
    <property type="entry name" value="LuxR_C_like"/>
    <property type="match status" value="1"/>
</dbReference>
<proteinExistence type="predicted"/>
<reference evidence="6 7" key="1">
    <citation type="submission" date="2016-09" db="EMBL/GenBank/DDBJ databases">
        <title>Pseudoalteromonas amylolytica sp. nov., isolated from the surface seawater.</title>
        <authorList>
            <person name="Wu Y.-H."/>
            <person name="Cheng H."/>
            <person name="Jin X.-B."/>
            <person name="Wang C.-S."/>
            <person name="Xu X.-W."/>
        </authorList>
    </citation>
    <scope>NUCLEOTIDE SEQUENCE [LARGE SCALE GENOMIC DNA]</scope>
    <source>
        <strain evidence="6 7">JW1</strain>
    </source>
</reference>
<dbReference type="STRING" id="1859457.BET10_00280"/>
<dbReference type="AlphaFoldDB" id="A0A1S1MQ21"/>
<dbReference type="Gene3D" id="3.40.50.2300">
    <property type="match status" value="1"/>
</dbReference>
<name>A0A1S1MQ21_9GAMM</name>
<dbReference type="Proteomes" id="UP000179786">
    <property type="component" value="Unassembled WGS sequence"/>
</dbReference>
<evidence type="ECO:0000313" key="6">
    <source>
        <dbReference type="EMBL" id="OHU87089.1"/>
    </source>
</evidence>
<comment type="caution">
    <text evidence="6">The sequence shown here is derived from an EMBL/GenBank/DDBJ whole genome shotgun (WGS) entry which is preliminary data.</text>
</comment>
<keyword evidence="1 3" id="KW-0597">Phosphoprotein</keyword>
<dbReference type="OrthoDB" id="9796655at2"/>
<evidence type="ECO:0000259" key="4">
    <source>
        <dbReference type="PROSITE" id="PS50043"/>
    </source>
</evidence>
<accession>A0A1S1MQ21</accession>
<dbReference type="InterPro" id="IPR039420">
    <property type="entry name" value="WalR-like"/>
</dbReference>
<dbReference type="SMART" id="SM00448">
    <property type="entry name" value="REC"/>
    <property type="match status" value="1"/>
</dbReference>
<keyword evidence="7" id="KW-1185">Reference proteome</keyword>
<evidence type="ECO:0008006" key="8">
    <source>
        <dbReference type="Google" id="ProtNLM"/>
    </source>
</evidence>
<evidence type="ECO:0000256" key="2">
    <source>
        <dbReference type="ARBA" id="ARBA00023125"/>
    </source>
</evidence>
<dbReference type="GO" id="GO:0006355">
    <property type="term" value="P:regulation of DNA-templated transcription"/>
    <property type="evidence" value="ECO:0007669"/>
    <property type="project" value="InterPro"/>
</dbReference>
<dbReference type="Pfam" id="PF00196">
    <property type="entry name" value="GerE"/>
    <property type="match status" value="1"/>
</dbReference>
<feature type="domain" description="Response regulatory" evidence="5">
    <location>
        <begin position="5"/>
        <end position="123"/>
    </location>
</feature>
<sequence>MNNIKVHLVDDQCLIRQGMRSLLQLSENIVVTGEADGGDTFLQQLGNNQVDADVVLLDMRMPNGSGLDVLNALQSQQSDLKFLILTTFNEDDLLLGGMAAGAKGYLLKDVSLEELVAAIKRVQQGEIVLQSELTQQLIKAKQQHITYELPSLTGKEKQILSLMVSGLSNKEIAAKVFNAEGTVRNHVSNILSKLQVRDRTQAILKTLEMGLLK</sequence>
<dbReference type="GO" id="GO:0003677">
    <property type="term" value="F:DNA binding"/>
    <property type="evidence" value="ECO:0007669"/>
    <property type="project" value="UniProtKB-KW"/>
</dbReference>
<feature type="domain" description="HTH luxR-type" evidence="4">
    <location>
        <begin position="145"/>
        <end position="210"/>
    </location>
</feature>
<evidence type="ECO:0000256" key="1">
    <source>
        <dbReference type="ARBA" id="ARBA00022553"/>
    </source>
</evidence>
<dbReference type="PROSITE" id="PS50110">
    <property type="entry name" value="RESPONSE_REGULATORY"/>
    <property type="match status" value="1"/>
</dbReference>
<organism evidence="6 7">
    <name type="scientific">Pseudoalteromonas amylolytica</name>
    <dbReference type="NCBI Taxonomy" id="1859457"/>
    <lineage>
        <taxon>Bacteria</taxon>
        <taxon>Pseudomonadati</taxon>
        <taxon>Pseudomonadota</taxon>
        <taxon>Gammaproteobacteria</taxon>
        <taxon>Alteromonadales</taxon>
        <taxon>Pseudoalteromonadaceae</taxon>
        <taxon>Pseudoalteromonas</taxon>
    </lineage>
</organism>
<dbReference type="PANTHER" id="PTHR43214">
    <property type="entry name" value="TWO-COMPONENT RESPONSE REGULATOR"/>
    <property type="match status" value="1"/>
</dbReference>
<dbReference type="InterPro" id="IPR016032">
    <property type="entry name" value="Sig_transdc_resp-reg_C-effctor"/>
</dbReference>
<keyword evidence="2" id="KW-0238">DNA-binding</keyword>
<gene>
    <name evidence="6" type="ORF">BET10_00280</name>
</gene>
<evidence type="ECO:0000259" key="5">
    <source>
        <dbReference type="PROSITE" id="PS50110"/>
    </source>
</evidence>
<dbReference type="InterPro" id="IPR001789">
    <property type="entry name" value="Sig_transdc_resp-reg_receiver"/>
</dbReference>